<accession>A0A3L6SY66</accession>
<keyword evidence="2" id="KW-1185">Reference proteome</keyword>
<gene>
    <name evidence="1" type="ORF">C2845_PM05G06630</name>
</gene>
<dbReference type="AlphaFoldDB" id="A0A3L6SY66"/>
<comment type="caution">
    <text evidence="1">The sequence shown here is derived from an EMBL/GenBank/DDBJ whole genome shotgun (WGS) entry which is preliminary data.</text>
</comment>
<protein>
    <submittedName>
        <fullName evidence="1">RING-H2 finger protein ATL3F</fullName>
    </submittedName>
</protein>
<reference evidence="2" key="1">
    <citation type="journal article" date="2019" name="Nat. Commun.">
        <title>The genome of broomcorn millet.</title>
        <authorList>
            <person name="Zou C."/>
            <person name="Miki D."/>
            <person name="Li D."/>
            <person name="Tang Q."/>
            <person name="Xiao L."/>
            <person name="Rajput S."/>
            <person name="Deng P."/>
            <person name="Jia W."/>
            <person name="Huang R."/>
            <person name="Zhang M."/>
            <person name="Sun Y."/>
            <person name="Hu J."/>
            <person name="Fu X."/>
            <person name="Schnable P.S."/>
            <person name="Li F."/>
            <person name="Zhang H."/>
            <person name="Feng B."/>
            <person name="Zhu X."/>
            <person name="Liu R."/>
            <person name="Schnable J.C."/>
            <person name="Zhu J.-K."/>
            <person name="Zhang H."/>
        </authorList>
    </citation>
    <scope>NUCLEOTIDE SEQUENCE [LARGE SCALE GENOMIC DNA]</scope>
</reference>
<evidence type="ECO:0000313" key="2">
    <source>
        <dbReference type="Proteomes" id="UP000275267"/>
    </source>
</evidence>
<dbReference type="STRING" id="4540.A0A3L6SY66"/>
<organism evidence="1 2">
    <name type="scientific">Panicum miliaceum</name>
    <name type="common">Proso millet</name>
    <name type="synonym">Broomcorn millet</name>
    <dbReference type="NCBI Taxonomy" id="4540"/>
    <lineage>
        <taxon>Eukaryota</taxon>
        <taxon>Viridiplantae</taxon>
        <taxon>Streptophyta</taxon>
        <taxon>Embryophyta</taxon>
        <taxon>Tracheophyta</taxon>
        <taxon>Spermatophyta</taxon>
        <taxon>Magnoliopsida</taxon>
        <taxon>Liliopsida</taxon>
        <taxon>Poales</taxon>
        <taxon>Poaceae</taxon>
        <taxon>PACMAD clade</taxon>
        <taxon>Panicoideae</taxon>
        <taxon>Panicodae</taxon>
        <taxon>Paniceae</taxon>
        <taxon>Panicinae</taxon>
        <taxon>Panicum</taxon>
        <taxon>Panicum sect. Panicum</taxon>
    </lineage>
</organism>
<proteinExistence type="predicted"/>
<dbReference type="EMBL" id="PQIB02000003">
    <property type="protein sequence ID" value="RLN28626.1"/>
    <property type="molecule type" value="Genomic_DNA"/>
</dbReference>
<dbReference type="Proteomes" id="UP000275267">
    <property type="component" value="Unassembled WGS sequence"/>
</dbReference>
<sequence>MESEESDSEELRRVQDSAWGVAAGGDEAVLVIICLCSKNNHHQDQQQADARLPEEMKSFAIALLDSVTYPRRNAAAAGGDDPSSAQETAAVEEDCAICLGPFEDGDLCSVMPVCRPQGLHRRLVNDGVQKHLPPVQSSTAMVSCC</sequence>
<evidence type="ECO:0000313" key="1">
    <source>
        <dbReference type="EMBL" id="RLN28626.1"/>
    </source>
</evidence>
<name>A0A3L6SY66_PANMI</name>